<evidence type="ECO:0000256" key="1">
    <source>
        <dbReference type="SAM" id="MobiDB-lite"/>
    </source>
</evidence>
<dbReference type="STRING" id="100816.A0A175VNS2"/>
<gene>
    <name evidence="3" type="ORF">MMYC01_210341</name>
</gene>
<dbReference type="EMBL" id="LCTW02000565">
    <property type="protein sequence ID" value="KXX73033.1"/>
    <property type="molecule type" value="Genomic_DNA"/>
</dbReference>
<evidence type="ECO:0000313" key="4">
    <source>
        <dbReference type="Proteomes" id="UP000078237"/>
    </source>
</evidence>
<dbReference type="VEuPathDB" id="FungiDB:MMYC01_210341"/>
<dbReference type="AlphaFoldDB" id="A0A175VNS2"/>
<accession>A0A175VNS2</accession>
<organism evidence="3 4">
    <name type="scientific">Madurella mycetomatis</name>
    <dbReference type="NCBI Taxonomy" id="100816"/>
    <lineage>
        <taxon>Eukaryota</taxon>
        <taxon>Fungi</taxon>
        <taxon>Dikarya</taxon>
        <taxon>Ascomycota</taxon>
        <taxon>Pezizomycotina</taxon>
        <taxon>Sordariomycetes</taxon>
        <taxon>Sordariomycetidae</taxon>
        <taxon>Sordariales</taxon>
        <taxon>Sordariales incertae sedis</taxon>
        <taxon>Madurella</taxon>
    </lineage>
</organism>
<dbReference type="Pfam" id="PF24626">
    <property type="entry name" value="SH3_Tf2-1"/>
    <property type="match status" value="1"/>
</dbReference>
<dbReference type="OrthoDB" id="4779840at2759"/>
<feature type="domain" description="Tf2-1-like SH3-like" evidence="2">
    <location>
        <begin position="7"/>
        <end position="59"/>
    </location>
</feature>
<protein>
    <recommendedName>
        <fullName evidence="2">Tf2-1-like SH3-like domain-containing protein</fullName>
    </recommendedName>
</protein>
<name>A0A175VNS2_9PEZI</name>
<reference evidence="3 4" key="1">
    <citation type="journal article" date="2016" name="Genome Announc.">
        <title>Genome Sequence of Madurella mycetomatis mm55, Isolated from a Human Mycetoma Case in Sudan.</title>
        <authorList>
            <person name="Smit S."/>
            <person name="Derks M.F."/>
            <person name="Bervoets S."/>
            <person name="Fahal A."/>
            <person name="van Leeuwen W."/>
            <person name="van Belkum A."/>
            <person name="van de Sande W.W."/>
        </authorList>
    </citation>
    <scope>NUCLEOTIDE SEQUENCE [LARGE SCALE GENOMIC DNA]</scope>
    <source>
        <strain evidence="4">mm55</strain>
    </source>
</reference>
<dbReference type="InterPro" id="IPR056924">
    <property type="entry name" value="SH3_Tf2-1"/>
</dbReference>
<feature type="region of interest" description="Disordered" evidence="1">
    <location>
        <begin position="64"/>
        <end position="90"/>
    </location>
</feature>
<evidence type="ECO:0000259" key="2">
    <source>
        <dbReference type="Pfam" id="PF24626"/>
    </source>
</evidence>
<sequence>MDFAAARTKRRYNGKYRNIEFERLGPFVIKRRIGPLVYKLDLPDNLAIHPIILVAHLSPTPPGEDPFDRYMLPPSPVEDSQSLSDDPKPGNVYKVEIVIDHQ</sequence>
<evidence type="ECO:0000313" key="3">
    <source>
        <dbReference type="EMBL" id="KXX73033.1"/>
    </source>
</evidence>
<dbReference type="Proteomes" id="UP000078237">
    <property type="component" value="Unassembled WGS sequence"/>
</dbReference>
<proteinExistence type="predicted"/>
<keyword evidence="4" id="KW-1185">Reference proteome</keyword>
<comment type="caution">
    <text evidence="3">The sequence shown here is derived from an EMBL/GenBank/DDBJ whole genome shotgun (WGS) entry which is preliminary data.</text>
</comment>